<keyword evidence="1 3" id="KW-0732">Signal</keyword>
<feature type="chain" id="PRO_5047306455" evidence="3">
    <location>
        <begin position="33"/>
        <end position="434"/>
    </location>
</feature>
<protein>
    <submittedName>
        <fullName evidence="4">Extracellular solute-binding protein</fullName>
    </submittedName>
</protein>
<dbReference type="SUPFAM" id="SSF53850">
    <property type="entry name" value="Periplasmic binding protein-like II"/>
    <property type="match status" value="1"/>
</dbReference>
<dbReference type="PROSITE" id="PS51257">
    <property type="entry name" value="PROKAR_LIPOPROTEIN"/>
    <property type="match status" value="1"/>
</dbReference>
<gene>
    <name evidence="4" type="ORF">ACFY05_11020</name>
</gene>
<sequence>MAIRPARPSRRAHPAVPCAAALIGLLAAACGATETTTAEMAATTAATPTVTATATPHSQGAKIPAVGSGAAPRARATGPSPSPASATPSKPEKTPTPVASTGPGEGAVNVLALPGYVEWGGTDPKVNWVTPFMARTGCKVNLRTYDAATAAGPRPLDPGSFDVVVAPPEVAGKLIDEGSVAPLNTSLIAAYRDIPKRLRRLETRKGDAYGVPYLWGVNEVLYDSSKEGPKTAAALYGGTGKVMLKDSPLTIADAALVLQRRGADIEDPFQLTPSQFDDAIELLSRGKSADRVYWRDPIEVVQGFASGSVRLAQGTPFQRDVLAQGDRPVKAASGPVTGWADAWMVSSAAAHPSCAYEWLDWVSSVTVQKDAAEWVGLAPANNEACTGSTRRICADHESFDDVYFASRPAKNCAGADGECVPYGQWVERWKRLVD</sequence>
<evidence type="ECO:0000256" key="1">
    <source>
        <dbReference type="ARBA" id="ARBA00022729"/>
    </source>
</evidence>
<evidence type="ECO:0000256" key="3">
    <source>
        <dbReference type="SAM" id="SignalP"/>
    </source>
</evidence>
<organism evidence="4 5">
    <name type="scientific">Microtetraspora fusca</name>
    <dbReference type="NCBI Taxonomy" id="1997"/>
    <lineage>
        <taxon>Bacteria</taxon>
        <taxon>Bacillati</taxon>
        <taxon>Actinomycetota</taxon>
        <taxon>Actinomycetes</taxon>
        <taxon>Streptosporangiales</taxon>
        <taxon>Streptosporangiaceae</taxon>
        <taxon>Microtetraspora</taxon>
    </lineage>
</organism>
<reference evidence="4 5" key="1">
    <citation type="submission" date="2024-10" db="EMBL/GenBank/DDBJ databases">
        <title>The Natural Products Discovery Center: Release of the First 8490 Sequenced Strains for Exploring Actinobacteria Biosynthetic Diversity.</title>
        <authorList>
            <person name="Kalkreuter E."/>
            <person name="Kautsar S.A."/>
            <person name="Yang D."/>
            <person name="Bader C.D."/>
            <person name="Teijaro C.N."/>
            <person name="Fluegel L."/>
            <person name="Davis C.M."/>
            <person name="Simpson J.R."/>
            <person name="Lauterbach L."/>
            <person name="Steele A.D."/>
            <person name="Gui C."/>
            <person name="Meng S."/>
            <person name="Li G."/>
            <person name="Viehrig K."/>
            <person name="Ye F."/>
            <person name="Su P."/>
            <person name="Kiefer A.F."/>
            <person name="Nichols A."/>
            <person name="Cepeda A.J."/>
            <person name="Yan W."/>
            <person name="Fan B."/>
            <person name="Jiang Y."/>
            <person name="Adhikari A."/>
            <person name="Zheng C.-J."/>
            <person name="Schuster L."/>
            <person name="Cowan T.M."/>
            <person name="Smanski M.J."/>
            <person name="Chevrette M.G."/>
            <person name="De Carvalho L.P.S."/>
            <person name="Shen B."/>
        </authorList>
    </citation>
    <scope>NUCLEOTIDE SEQUENCE [LARGE SCALE GENOMIC DNA]</scope>
    <source>
        <strain evidence="4 5">NPDC001281</strain>
    </source>
</reference>
<dbReference type="Proteomes" id="UP001602119">
    <property type="component" value="Unassembled WGS sequence"/>
</dbReference>
<evidence type="ECO:0000256" key="2">
    <source>
        <dbReference type="SAM" id="MobiDB-lite"/>
    </source>
</evidence>
<dbReference type="Gene3D" id="3.40.190.10">
    <property type="entry name" value="Periplasmic binding protein-like II"/>
    <property type="match status" value="2"/>
</dbReference>
<evidence type="ECO:0000313" key="5">
    <source>
        <dbReference type="Proteomes" id="UP001602119"/>
    </source>
</evidence>
<dbReference type="InterPro" id="IPR006059">
    <property type="entry name" value="SBP"/>
</dbReference>
<dbReference type="PANTHER" id="PTHR30222:SF18">
    <property type="entry name" value="BIFUNCTIONAL POLYHYDROXYBUTYRATE SYNTHASE _ ABC TRANSPORTER PERIPLASMIC BINDING PROTEIN-RELATED"/>
    <property type="match status" value="1"/>
</dbReference>
<accession>A0ABW6V5N2</accession>
<dbReference type="PANTHER" id="PTHR30222">
    <property type="entry name" value="SPERMIDINE/PUTRESCINE-BINDING PERIPLASMIC PROTEIN"/>
    <property type="match status" value="1"/>
</dbReference>
<feature type="signal peptide" evidence="3">
    <location>
        <begin position="1"/>
        <end position="32"/>
    </location>
</feature>
<dbReference type="EMBL" id="JBIAXI010000006">
    <property type="protein sequence ID" value="MFF4773377.1"/>
    <property type="molecule type" value="Genomic_DNA"/>
</dbReference>
<feature type="region of interest" description="Disordered" evidence="2">
    <location>
        <begin position="49"/>
        <end position="105"/>
    </location>
</feature>
<comment type="caution">
    <text evidence="4">The sequence shown here is derived from an EMBL/GenBank/DDBJ whole genome shotgun (WGS) entry which is preliminary data.</text>
</comment>
<keyword evidence="5" id="KW-1185">Reference proteome</keyword>
<name>A0ABW6V5N2_MICFU</name>
<dbReference type="Pfam" id="PF13416">
    <property type="entry name" value="SBP_bac_8"/>
    <property type="match status" value="1"/>
</dbReference>
<proteinExistence type="predicted"/>
<dbReference type="RefSeq" id="WP_387341754.1">
    <property type="nucleotide sequence ID" value="NZ_JBIAXI010000006.1"/>
</dbReference>
<feature type="compositionally biased region" description="Low complexity" evidence="2">
    <location>
        <begin position="68"/>
        <end position="89"/>
    </location>
</feature>
<evidence type="ECO:0000313" key="4">
    <source>
        <dbReference type="EMBL" id="MFF4773377.1"/>
    </source>
</evidence>